<dbReference type="AlphaFoldDB" id="A0A8R1HWM5"/>
<keyword evidence="3" id="KW-0735">Signal-anchor</keyword>
<dbReference type="InterPro" id="IPR043538">
    <property type="entry name" value="XYLT"/>
</dbReference>
<dbReference type="EnsemblMetazoa" id="CJA13107.1">
    <property type="protein sequence ID" value="CJA13107.1"/>
    <property type="gene ID" value="WBGene00132311"/>
</dbReference>
<accession>A0A8R1HWM5</accession>
<dbReference type="PANTHER" id="PTHR46025:SF3">
    <property type="entry name" value="XYLOSYLTRANSFERASE OXT"/>
    <property type="match status" value="1"/>
</dbReference>
<dbReference type="GO" id="GO:0015012">
    <property type="term" value="P:heparan sulfate proteoglycan biosynthetic process"/>
    <property type="evidence" value="ECO:0007669"/>
    <property type="project" value="TreeGrafter"/>
</dbReference>
<reference evidence="5" key="2">
    <citation type="submission" date="2022-06" db="UniProtKB">
        <authorList>
            <consortium name="EnsemblMetazoa"/>
        </authorList>
    </citation>
    <scope>IDENTIFICATION</scope>
    <source>
        <strain evidence="5">DF5081</strain>
    </source>
</reference>
<name>A0A8R1HWM5_CAEJA</name>
<comment type="subcellular location">
    <subcellularLocation>
        <location evidence="1">Golgi apparatus membrane</location>
        <topology evidence="1">Single-pass type II membrane protein</topology>
    </subcellularLocation>
</comment>
<dbReference type="GO" id="GO:0050650">
    <property type="term" value="P:chondroitin sulfate proteoglycan biosynthetic process"/>
    <property type="evidence" value="ECO:0007669"/>
    <property type="project" value="TreeGrafter"/>
</dbReference>
<evidence type="ECO:0000313" key="6">
    <source>
        <dbReference type="Proteomes" id="UP000005237"/>
    </source>
</evidence>
<keyword evidence="6" id="KW-1185">Reference proteome</keyword>
<reference evidence="6" key="1">
    <citation type="submission" date="2010-08" db="EMBL/GenBank/DDBJ databases">
        <authorList>
            <consortium name="Caenorhabditis japonica Sequencing Consortium"/>
            <person name="Wilson R.K."/>
        </authorList>
    </citation>
    <scope>NUCLEOTIDE SEQUENCE [LARGE SCALE GENOMIC DNA]</scope>
    <source>
        <strain evidence="6">DF5081</strain>
    </source>
</reference>
<dbReference type="Proteomes" id="UP000005237">
    <property type="component" value="Unassembled WGS sequence"/>
</dbReference>
<evidence type="ECO:0000313" key="5">
    <source>
        <dbReference type="EnsemblMetazoa" id="CJA13107.1"/>
    </source>
</evidence>
<dbReference type="GO" id="GO:0000139">
    <property type="term" value="C:Golgi membrane"/>
    <property type="evidence" value="ECO:0007669"/>
    <property type="project" value="UniProtKB-SubCell"/>
</dbReference>
<evidence type="ECO:0000256" key="3">
    <source>
        <dbReference type="ARBA" id="ARBA00022968"/>
    </source>
</evidence>
<dbReference type="GO" id="GO:0030158">
    <property type="term" value="F:protein xylosyltransferase activity"/>
    <property type="evidence" value="ECO:0007669"/>
    <property type="project" value="InterPro"/>
</dbReference>
<dbReference type="PANTHER" id="PTHR46025">
    <property type="entry name" value="XYLOSYLTRANSFERASE OXT"/>
    <property type="match status" value="1"/>
</dbReference>
<evidence type="ECO:0000256" key="2">
    <source>
        <dbReference type="ARBA" id="ARBA00022692"/>
    </source>
</evidence>
<protein>
    <submittedName>
        <fullName evidence="5">Uncharacterized protein</fullName>
    </submittedName>
</protein>
<evidence type="ECO:0000256" key="4">
    <source>
        <dbReference type="ARBA" id="ARBA00022989"/>
    </source>
</evidence>
<organism evidence="5 6">
    <name type="scientific">Caenorhabditis japonica</name>
    <dbReference type="NCBI Taxonomy" id="281687"/>
    <lineage>
        <taxon>Eukaryota</taxon>
        <taxon>Metazoa</taxon>
        <taxon>Ecdysozoa</taxon>
        <taxon>Nematoda</taxon>
        <taxon>Chromadorea</taxon>
        <taxon>Rhabditida</taxon>
        <taxon>Rhabditina</taxon>
        <taxon>Rhabditomorpha</taxon>
        <taxon>Rhabditoidea</taxon>
        <taxon>Rhabditidae</taxon>
        <taxon>Peloderinae</taxon>
        <taxon>Caenorhabditis</taxon>
    </lineage>
</organism>
<keyword evidence="4" id="KW-1133">Transmembrane helix</keyword>
<evidence type="ECO:0000256" key="1">
    <source>
        <dbReference type="ARBA" id="ARBA00004323"/>
    </source>
</evidence>
<sequence length="247" mass="28927">MSNLRLTNWYRKQGCRCASLKAIVDWCGCSPLVFREETRKKMEIEKAKAKPSYFARKFDSMIDIESIEFAEQQSVPQERIQKDHPTYHFAFSNIFKQGIDEEKVHFKSLANYALHRIESQAKLESILRIDALRAHYNAQIEIVMTLETSEGEHQFLLHRLTHVDFSNPTTEVAGYVLKDLTFGTKFEWKEEICREYMGFVTNVSSFLDTAKPKRRIMLFGIDAKIRAGHCSFKVKSRKTRMQLRSDR</sequence>
<keyword evidence="2" id="KW-0812">Transmembrane</keyword>
<proteinExistence type="predicted"/>
<keyword evidence="4" id="KW-0472">Membrane</keyword>